<evidence type="ECO:0000313" key="4">
    <source>
        <dbReference type="Proteomes" id="UP000005551"/>
    </source>
</evidence>
<keyword evidence="1" id="KW-0732">Signal</keyword>
<dbReference type="Gene3D" id="2.40.160.60">
    <property type="entry name" value="Outer membrane protein transport protein (OMPP1/FadL/TodX)"/>
    <property type="match status" value="1"/>
</dbReference>
<feature type="signal peptide" evidence="1">
    <location>
        <begin position="1"/>
        <end position="21"/>
    </location>
</feature>
<gene>
    <name evidence="3" type="ORF">A3SI_08806</name>
</gene>
<dbReference type="Pfam" id="PF18990">
    <property type="entry name" value="DUF5723"/>
    <property type="match status" value="1"/>
</dbReference>
<feature type="chain" id="PRO_5003700415" description="DUF5723 domain-containing protein" evidence="1">
    <location>
        <begin position="22"/>
        <end position="447"/>
    </location>
</feature>
<dbReference type="InterPro" id="IPR043781">
    <property type="entry name" value="DUF5723"/>
</dbReference>
<evidence type="ECO:0000256" key="1">
    <source>
        <dbReference type="SAM" id="SignalP"/>
    </source>
</evidence>
<dbReference type="Proteomes" id="UP000005551">
    <property type="component" value="Unassembled WGS sequence"/>
</dbReference>
<organism evidence="3 4">
    <name type="scientific">Nitritalea halalkaliphila LW7</name>
    <dbReference type="NCBI Taxonomy" id="1189621"/>
    <lineage>
        <taxon>Bacteria</taxon>
        <taxon>Pseudomonadati</taxon>
        <taxon>Bacteroidota</taxon>
        <taxon>Cytophagia</taxon>
        <taxon>Cytophagales</taxon>
        <taxon>Cyclobacteriaceae</taxon>
        <taxon>Nitritalea</taxon>
    </lineage>
</organism>
<sequence>MKHFRTLLSLAALALVGPLQAQQFYPGPATGVRRGFSSILMNPAEITSLHRTVELNLLQMNVGAGGNIEDFIFNIDNPSGGLEESLTSRVDPLDFRLGGHFLGPSIAVRAGKIGVGLSSQVHFGGDFANINPNLGTALAQFTDPDFTSTRIQGGPPQRANFFSYAQLSAHAGGVLIEDANSRLSIGASIHFYIPTAFAEAEVRNLNATLFEENGDLLMRDATGSVRLAYSTGATLDGAENFEVQGRVSLGLDIGATYLLKNTPLGHIQVGAALRNMGALLFDDALESSYALNVPAGEALNLSALSGTFEEIENQLLASGFVSLRDQRSDLRVPLPTTLALYGDFQPLPFLQVGAYFQKRLQANNPAGQIVGQDLFILTPSLFVGPLEVYFPTGVYEVFGFAAGAGLRLGGFFIGTSSGLSSALGRRNHADVHFGLNLGIGKKLNLLN</sequence>
<evidence type="ECO:0000259" key="2">
    <source>
        <dbReference type="Pfam" id="PF18990"/>
    </source>
</evidence>
<keyword evidence="4" id="KW-1185">Reference proteome</keyword>
<protein>
    <recommendedName>
        <fullName evidence="2">DUF5723 domain-containing protein</fullName>
    </recommendedName>
</protein>
<dbReference type="STRING" id="1189621.A3SI_08806"/>
<reference evidence="3 4" key="1">
    <citation type="submission" date="2012-05" db="EMBL/GenBank/DDBJ databases">
        <title>Genome sequence of Nitritalea halalkaliphila LW7.</title>
        <authorList>
            <person name="Jangir P.K."/>
            <person name="Singh A."/>
            <person name="Shivaji S."/>
            <person name="Sharma R."/>
        </authorList>
    </citation>
    <scope>NUCLEOTIDE SEQUENCE [LARGE SCALE GENOMIC DNA]</scope>
    <source>
        <strain evidence="3 4">LW7</strain>
    </source>
</reference>
<dbReference type="RefSeq" id="WP_009054696.1">
    <property type="nucleotide sequence ID" value="NZ_AJYA01000018.1"/>
</dbReference>
<dbReference type="EMBL" id="AJYA01000018">
    <property type="protein sequence ID" value="EIM76790.1"/>
    <property type="molecule type" value="Genomic_DNA"/>
</dbReference>
<proteinExistence type="predicted"/>
<dbReference type="AlphaFoldDB" id="I5C4N8"/>
<evidence type="ECO:0000313" key="3">
    <source>
        <dbReference type="EMBL" id="EIM76790.1"/>
    </source>
</evidence>
<accession>I5C4N8</accession>
<name>I5C4N8_9BACT</name>
<comment type="caution">
    <text evidence="3">The sequence shown here is derived from an EMBL/GenBank/DDBJ whole genome shotgun (WGS) entry which is preliminary data.</text>
</comment>
<dbReference type="OrthoDB" id="9805336at2"/>
<feature type="domain" description="DUF5723" evidence="2">
    <location>
        <begin position="159"/>
        <end position="415"/>
    </location>
</feature>